<gene>
    <name evidence="1" type="ORF">DV711_15980</name>
</gene>
<organism evidence="1 2">
    <name type="scientific">Motiliproteus coralliicola</name>
    <dbReference type="NCBI Taxonomy" id="2283196"/>
    <lineage>
        <taxon>Bacteria</taxon>
        <taxon>Pseudomonadati</taxon>
        <taxon>Pseudomonadota</taxon>
        <taxon>Gammaproteobacteria</taxon>
        <taxon>Oceanospirillales</taxon>
        <taxon>Oceanospirillaceae</taxon>
        <taxon>Motiliproteus</taxon>
    </lineage>
</organism>
<reference evidence="1 2" key="1">
    <citation type="submission" date="2018-07" db="EMBL/GenBank/DDBJ databases">
        <title>Motiliproteus coralliicola sp. nov., a bacterium isolated from Coral.</title>
        <authorList>
            <person name="Wang G."/>
        </authorList>
    </citation>
    <scope>NUCLEOTIDE SEQUENCE [LARGE SCALE GENOMIC DNA]</scope>
    <source>
        <strain evidence="1 2">C34</strain>
    </source>
</reference>
<dbReference type="OrthoDB" id="6169091at2"/>
<accession>A0A369WAN8</accession>
<evidence type="ECO:0000313" key="1">
    <source>
        <dbReference type="EMBL" id="RDE19088.1"/>
    </source>
</evidence>
<dbReference type="EMBL" id="QQOH01000004">
    <property type="protein sequence ID" value="RDE19088.1"/>
    <property type="molecule type" value="Genomic_DNA"/>
</dbReference>
<dbReference type="RefSeq" id="WP_114696711.1">
    <property type="nucleotide sequence ID" value="NZ_QQOH01000004.1"/>
</dbReference>
<keyword evidence="2" id="KW-1185">Reference proteome</keyword>
<dbReference type="Proteomes" id="UP000253769">
    <property type="component" value="Unassembled WGS sequence"/>
</dbReference>
<name>A0A369WAN8_9GAMM</name>
<protein>
    <submittedName>
        <fullName evidence="1">Uncharacterized protein</fullName>
    </submittedName>
</protein>
<proteinExistence type="predicted"/>
<comment type="caution">
    <text evidence="1">The sequence shown here is derived from an EMBL/GenBank/DDBJ whole genome shotgun (WGS) entry which is preliminary data.</text>
</comment>
<dbReference type="AlphaFoldDB" id="A0A369WAN8"/>
<evidence type="ECO:0000313" key="2">
    <source>
        <dbReference type="Proteomes" id="UP000253769"/>
    </source>
</evidence>
<sequence length="124" mass="13360">MDKQLFQTPNRLGSALLLMIAVVIQPVYAENLDQSVGFEDSARIDDSELASLNGRDNLTNVQSIQELDATVSNSSFTAETIMSGAITIEQHALDNFEGVGMFNIFTGNNNAVNSAVGISIYLSE</sequence>